<dbReference type="PANTHER" id="PTHR38692">
    <property type="entry name" value="PROTEIN SMG"/>
    <property type="match status" value="1"/>
</dbReference>
<evidence type="ECO:0000256" key="1">
    <source>
        <dbReference type="HAMAP-Rule" id="MF_00598"/>
    </source>
</evidence>
<sequence>MKENVLDALMYLFEQYYLDDDSNLTPDHDSIKDRLNEAGFLEGEIDKAIHWLEELADNQHLIDTIVPANRSFRIYTDQEAARLNKECRGFLIFLEQSGILTPLSRELVIERFMALNTDEIDLEQLKWVVLMVLFTRPGEEEAYAWMEDLVFDNPTGYLH</sequence>
<name>A0A1T2L870_9GAMM</name>
<keyword evidence="3" id="KW-1185">Reference proteome</keyword>
<evidence type="ECO:0000313" key="3">
    <source>
        <dbReference type="Proteomes" id="UP000191110"/>
    </source>
</evidence>
<reference evidence="2 3" key="1">
    <citation type="submission" date="2016-11" db="EMBL/GenBank/DDBJ databases">
        <title>Mixed transmission modes and dynamic genome evolution in an obligate animal-bacterial symbiosis.</title>
        <authorList>
            <person name="Russell S.L."/>
            <person name="Corbett-Detig R.B."/>
            <person name="Cavanaugh C.M."/>
        </authorList>
    </citation>
    <scope>NUCLEOTIDE SEQUENCE [LARGE SCALE GENOMIC DNA]</scope>
    <source>
        <strain evidence="2">Sveles-Q1</strain>
    </source>
</reference>
<proteinExistence type="inferred from homology"/>
<comment type="caution">
    <text evidence="2">The sequence shown here is derived from an EMBL/GenBank/DDBJ whole genome shotgun (WGS) entry which is preliminary data.</text>
</comment>
<evidence type="ECO:0000313" key="2">
    <source>
        <dbReference type="EMBL" id="OOZ41252.1"/>
    </source>
</evidence>
<dbReference type="Pfam" id="PF04361">
    <property type="entry name" value="DUF494"/>
    <property type="match status" value="1"/>
</dbReference>
<dbReference type="Proteomes" id="UP000191110">
    <property type="component" value="Unassembled WGS sequence"/>
</dbReference>
<organism evidence="2 3">
    <name type="scientific">Solemya pervernicosa gill symbiont</name>
    <dbReference type="NCBI Taxonomy" id="642797"/>
    <lineage>
        <taxon>Bacteria</taxon>
        <taxon>Pseudomonadati</taxon>
        <taxon>Pseudomonadota</taxon>
        <taxon>Gammaproteobacteria</taxon>
        <taxon>sulfur-oxidizing symbionts</taxon>
    </lineage>
</organism>
<comment type="similarity">
    <text evidence="1">Belongs to the Smg family.</text>
</comment>
<gene>
    <name evidence="1" type="primary">smg</name>
    <name evidence="2" type="ORF">BOW53_04535</name>
</gene>
<dbReference type="PANTHER" id="PTHR38692:SF1">
    <property type="entry name" value="PROTEIN SMG"/>
    <property type="match status" value="1"/>
</dbReference>
<protein>
    <recommendedName>
        <fullName evidence="1">Protein Smg homolog</fullName>
    </recommendedName>
</protein>
<dbReference type="OrthoDB" id="9788984at2"/>
<dbReference type="EMBL" id="MPRL01000012">
    <property type="protein sequence ID" value="OOZ41252.1"/>
    <property type="molecule type" value="Genomic_DNA"/>
</dbReference>
<dbReference type="RefSeq" id="WP_078482900.1">
    <property type="nucleotide sequence ID" value="NZ_MPRL01000012.1"/>
</dbReference>
<dbReference type="InterPro" id="IPR007456">
    <property type="entry name" value="Smg"/>
</dbReference>
<dbReference type="HAMAP" id="MF_00598">
    <property type="entry name" value="Smg"/>
    <property type="match status" value="1"/>
</dbReference>
<accession>A0A1T2L870</accession>
<dbReference type="AlphaFoldDB" id="A0A1T2L870"/>